<protein>
    <submittedName>
        <fullName evidence="1">Uncharacterized protein</fullName>
    </submittedName>
</protein>
<proteinExistence type="predicted"/>
<evidence type="ECO:0000313" key="1">
    <source>
        <dbReference type="EMBL" id="JAD77008.1"/>
    </source>
</evidence>
<reference evidence="1" key="2">
    <citation type="journal article" date="2015" name="Data Brief">
        <title>Shoot transcriptome of the giant reed, Arundo donax.</title>
        <authorList>
            <person name="Barrero R.A."/>
            <person name="Guerrero F.D."/>
            <person name="Moolhuijzen P."/>
            <person name="Goolsby J.A."/>
            <person name="Tidwell J."/>
            <person name="Bellgard S.E."/>
            <person name="Bellgard M.I."/>
        </authorList>
    </citation>
    <scope>NUCLEOTIDE SEQUENCE</scope>
    <source>
        <tissue evidence="1">Shoot tissue taken approximately 20 cm above the soil surface</tissue>
    </source>
</reference>
<sequence length="62" mass="6995">MGPEGQRRSGEACILKTVSTKMIFHRTAQWPLEELHLMQLQTRALAVLMRNGLLMTSAASRK</sequence>
<accession>A0A0A9CRE1</accession>
<reference evidence="1" key="1">
    <citation type="submission" date="2014-09" db="EMBL/GenBank/DDBJ databases">
        <authorList>
            <person name="Magalhaes I.L.F."/>
            <person name="Oliveira U."/>
            <person name="Santos F.R."/>
            <person name="Vidigal T.H.D.A."/>
            <person name="Brescovit A.D."/>
            <person name="Santos A.J."/>
        </authorList>
    </citation>
    <scope>NUCLEOTIDE SEQUENCE</scope>
    <source>
        <tissue evidence="1">Shoot tissue taken approximately 20 cm above the soil surface</tissue>
    </source>
</reference>
<organism evidence="1">
    <name type="scientific">Arundo donax</name>
    <name type="common">Giant reed</name>
    <name type="synonym">Donax arundinaceus</name>
    <dbReference type="NCBI Taxonomy" id="35708"/>
    <lineage>
        <taxon>Eukaryota</taxon>
        <taxon>Viridiplantae</taxon>
        <taxon>Streptophyta</taxon>
        <taxon>Embryophyta</taxon>
        <taxon>Tracheophyta</taxon>
        <taxon>Spermatophyta</taxon>
        <taxon>Magnoliopsida</taxon>
        <taxon>Liliopsida</taxon>
        <taxon>Poales</taxon>
        <taxon>Poaceae</taxon>
        <taxon>PACMAD clade</taxon>
        <taxon>Arundinoideae</taxon>
        <taxon>Arundineae</taxon>
        <taxon>Arundo</taxon>
    </lineage>
</organism>
<dbReference type="AlphaFoldDB" id="A0A0A9CRE1"/>
<dbReference type="EMBL" id="GBRH01220887">
    <property type="protein sequence ID" value="JAD77008.1"/>
    <property type="molecule type" value="Transcribed_RNA"/>
</dbReference>
<name>A0A0A9CRE1_ARUDO</name>